<dbReference type="Proteomes" id="UP001597493">
    <property type="component" value="Unassembled WGS sequence"/>
</dbReference>
<dbReference type="EMBL" id="JBHUMY010000006">
    <property type="protein sequence ID" value="MFD2659976.1"/>
    <property type="molecule type" value="Genomic_DNA"/>
</dbReference>
<dbReference type="SUPFAM" id="SSF158682">
    <property type="entry name" value="TerB-like"/>
    <property type="match status" value="1"/>
</dbReference>
<accession>A0ABW5QU44</accession>
<gene>
    <name evidence="1" type="ORF">ACFSW5_06805</name>
</gene>
<proteinExistence type="predicted"/>
<sequence length="135" mass="15459">MFLHFIESDEYKYAFLEIAHLAAKADGFVSRNEEGALRSFMAEMNMEDAGIEFSANRSLEQILGGIDDPRVKQIYFLEILMLAFSDGNFNDDEKQIVKDMKRLIGVTDEAYAACKNWVERLDKLKVEGLKLILEP</sequence>
<evidence type="ECO:0000313" key="1">
    <source>
        <dbReference type="EMBL" id="MFD2659976.1"/>
    </source>
</evidence>
<dbReference type="InterPro" id="IPR029024">
    <property type="entry name" value="TerB-like"/>
</dbReference>
<protein>
    <submittedName>
        <fullName evidence="1">TerB family tellurite resistance protein</fullName>
    </submittedName>
</protein>
<name>A0ABW5QU44_9BACL</name>
<keyword evidence="2" id="KW-1185">Reference proteome</keyword>
<dbReference type="RefSeq" id="WP_379270649.1">
    <property type="nucleotide sequence ID" value="NZ_JBHUGT010000044.1"/>
</dbReference>
<dbReference type="Gene3D" id="1.10.3680.10">
    <property type="entry name" value="TerB-like"/>
    <property type="match status" value="1"/>
</dbReference>
<organism evidence="1 2">
    <name type="scientific">Paenibacillus thailandensis</name>
    <dbReference type="NCBI Taxonomy" id="393250"/>
    <lineage>
        <taxon>Bacteria</taxon>
        <taxon>Bacillati</taxon>
        <taxon>Bacillota</taxon>
        <taxon>Bacilli</taxon>
        <taxon>Bacillales</taxon>
        <taxon>Paenibacillaceae</taxon>
        <taxon>Paenibacillus</taxon>
    </lineage>
</organism>
<reference evidence="2" key="1">
    <citation type="journal article" date="2019" name="Int. J. Syst. Evol. Microbiol.">
        <title>The Global Catalogue of Microorganisms (GCM) 10K type strain sequencing project: providing services to taxonomists for standard genome sequencing and annotation.</title>
        <authorList>
            <consortium name="The Broad Institute Genomics Platform"/>
            <consortium name="The Broad Institute Genome Sequencing Center for Infectious Disease"/>
            <person name="Wu L."/>
            <person name="Ma J."/>
        </authorList>
    </citation>
    <scope>NUCLEOTIDE SEQUENCE [LARGE SCALE GENOMIC DNA]</scope>
    <source>
        <strain evidence="2">TISTR 1827</strain>
    </source>
</reference>
<evidence type="ECO:0000313" key="2">
    <source>
        <dbReference type="Proteomes" id="UP001597493"/>
    </source>
</evidence>
<comment type="caution">
    <text evidence="1">The sequence shown here is derived from an EMBL/GenBank/DDBJ whole genome shotgun (WGS) entry which is preliminary data.</text>
</comment>